<comment type="caution">
    <text evidence="1">The sequence shown here is derived from an EMBL/GenBank/DDBJ whole genome shotgun (WGS) entry which is preliminary data.</text>
</comment>
<evidence type="ECO:0000313" key="1">
    <source>
        <dbReference type="EMBL" id="KAH7847353.1"/>
    </source>
</evidence>
<reference evidence="1 2" key="1">
    <citation type="journal article" date="2021" name="Hortic Res">
        <title>High-quality reference genome and annotation aids understanding of berry development for evergreen blueberry (Vaccinium darrowii).</title>
        <authorList>
            <person name="Yu J."/>
            <person name="Hulse-Kemp A.M."/>
            <person name="Babiker E."/>
            <person name="Staton M."/>
        </authorList>
    </citation>
    <scope>NUCLEOTIDE SEQUENCE [LARGE SCALE GENOMIC DNA]</scope>
    <source>
        <strain evidence="2">cv. NJ 8807/NJ 8810</strain>
        <tissue evidence="1">Young leaf</tissue>
    </source>
</reference>
<proteinExistence type="predicted"/>
<dbReference type="Proteomes" id="UP000828048">
    <property type="component" value="Chromosome 5"/>
</dbReference>
<dbReference type="EMBL" id="CM037155">
    <property type="protein sequence ID" value="KAH7847353.1"/>
    <property type="molecule type" value="Genomic_DNA"/>
</dbReference>
<protein>
    <submittedName>
        <fullName evidence="1">Uncharacterized protein</fullName>
    </submittedName>
</protein>
<organism evidence="1 2">
    <name type="scientific">Vaccinium darrowii</name>
    <dbReference type="NCBI Taxonomy" id="229202"/>
    <lineage>
        <taxon>Eukaryota</taxon>
        <taxon>Viridiplantae</taxon>
        <taxon>Streptophyta</taxon>
        <taxon>Embryophyta</taxon>
        <taxon>Tracheophyta</taxon>
        <taxon>Spermatophyta</taxon>
        <taxon>Magnoliopsida</taxon>
        <taxon>eudicotyledons</taxon>
        <taxon>Gunneridae</taxon>
        <taxon>Pentapetalae</taxon>
        <taxon>asterids</taxon>
        <taxon>Ericales</taxon>
        <taxon>Ericaceae</taxon>
        <taxon>Vaccinioideae</taxon>
        <taxon>Vaccinieae</taxon>
        <taxon>Vaccinium</taxon>
    </lineage>
</organism>
<keyword evidence="2" id="KW-1185">Reference proteome</keyword>
<name>A0ACB7Y2B9_9ERIC</name>
<gene>
    <name evidence="1" type="ORF">Vadar_025119</name>
</gene>
<accession>A0ACB7Y2B9</accession>
<sequence length="386" mass="43084">MGWTQNFLTTLAILIVFESFGINYLFHYVPGVTYLKNKVYLGPSPPSDSFIDTICQTPPSDSFIDTTCQTPPPPPTNFSLNDLKGRPLFVFGDSTVDAGNFNITKYPYGAATYLDLKTTRFTDGYTIADYLALKMKTPFPRAFNTLGVDELKKNVNINFACGGCGLLSTTHPLQCTTFADQVIQFQTSTTKNEDLGRSVFFISVGANDFVFSFDGKDSEKFSVDLVGRLESYLKVLYSCGGARIFIVNNIGPVGCIPDKRDRTTNQCDEVLNTSIRVYNNLLVQTLRNFKNEHDVVIFLADSDAMFSKIMNAPSSFGFTEIYKPCCGVWEASFRMFRCNETTPCCKHPRTEFLFFDGAHTTHEANRIFVEHCLTGEVCSPIHAHGV</sequence>
<evidence type="ECO:0000313" key="2">
    <source>
        <dbReference type="Proteomes" id="UP000828048"/>
    </source>
</evidence>